<dbReference type="Proteomes" id="UP000232609">
    <property type="component" value="Chromosome"/>
</dbReference>
<proteinExistence type="predicted"/>
<dbReference type="EMBL" id="CP021392">
    <property type="protein sequence ID" value="AUD81278.1"/>
    <property type="molecule type" value="Genomic_DNA"/>
</dbReference>
<reference evidence="2 3" key="1">
    <citation type="submission" date="2017-05" db="EMBL/GenBank/DDBJ databases">
        <title>Comparative genomics and methylome analysis of the gut commensal Bifidobacterium breve.</title>
        <authorList>
            <person name="Bottacini F."/>
            <person name="Morrissey R."/>
            <person name="Roberts R.J."/>
            <person name="James K."/>
            <person name="van Breen J."/>
            <person name="Egan M."/>
            <person name="Lambert J."/>
            <person name="van Limpt K."/>
            <person name="Stanton C."/>
            <person name="Knol J."/>
            <person name="O' Connell Motherway M."/>
            <person name="van Sinderen D."/>
        </authorList>
    </citation>
    <scope>NUCLEOTIDE SEQUENCE [LARGE SCALE GENOMIC DNA]</scope>
    <source>
        <strain evidence="2 3">NRBB51</strain>
    </source>
</reference>
<evidence type="ECO:0000313" key="3">
    <source>
        <dbReference type="Proteomes" id="UP000232609"/>
    </source>
</evidence>
<dbReference type="InterPro" id="IPR040809">
    <property type="entry name" value="LPD28"/>
</dbReference>
<evidence type="ECO:0000313" key="2">
    <source>
        <dbReference type="EMBL" id="AUD81278.1"/>
    </source>
</evidence>
<dbReference type="Pfam" id="PF18843">
    <property type="entry name" value="LPD28"/>
    <property type="match status" value="1"/>
</dbReference>
<name>A0AAN1IAM9_BIFBR</name>
<accession>A0AAN1IAM9</accession>
<dbReference type="AlphaFoldDB" id="A0AAN1IAM9"/>
<gene>
    <name evidence="2" type="ORF">NRBB51_1189</name>
</gene>
<sequence>MRMESMELQHVVFETEEKGRVDAMWSDVRLHAGDIPDGWHCYAVRGGDGGWPPCSIEKTVWVNHAGDIITPDDIDPLLERNGWMLVIRDWWFTDEPFGHAE</sequence>
<evidence type="ECO:0000259" key="1">
    <source>
        <dbReference type="Pfam" id="PF18843"/>
    </source>
</evidence>
<feature type="domain" description="Large polyvalent protein associated" evidence="1">
    <location>
        <begin position="21"/>
        <end position="93"/>
    </location>
</feature>
<protein>
    <recommendedName>
        <fullName evidence="1">Large polyvalent protein associated domain-containing protein</fullName>
    </recommendedName>
</protein>
<organism evidence="2 3">
    <name type="scientific">Bifidobacterium breve</name>
    <dbReference type="NCBI Taxonomy" id="1685"/>
    <lineage>
        <taxon>Bacteria</taxon>
        <taxon>Bacillati</taxon>
        <taxon>Actinomycetota</taxon>
        <taxon>Actinomycetes</taxon>
        <taxon>Bifidobacteriales</taxon>
        <taxon>Bifidobacteriaceae</taxon>
        <taxon>Bifidobacterium</taxon>
    </lineage>
</organism>